<dbReference type="GO" id="GO:0030690">
    <property type="term" value="C:Noc1p-Noc2p complex"/>
    <property type="evidence" value="ECO:0007669"/>
    <property type="project" value="TreeGrafter"/>
</dbReference>
<dbReference type="PANTHER" id="PTHR12687">
    <property type="entry name" value="NUCLEOLAR COMPLEX 2 AND RAD4-RELATED"/>
    <property type="match status" value="1"/>
</dbReference>
<feature type="region of interest" description="Disordered" evidence="4">
    <location>
        <begin position="1"/>
        <end position="54"/>
    </location>
</feature>
<comment type="similarity">
    <text evidence="2">Belongs to the NOC2 family.</text>
</comment>
<proteinExistence type="inferred from homology"/>
<evidence type="ECO:0008006" key="7">
    <source>
        <dbReference type="Google" id="ProtNLM"/>
    </source>
</evidence>
<dbReference type="GO" id="GO:0030691">
    <property type="term" value="C:Noc2p-Noc3p complex"/>
    <property type="evidence" value="ECO:0007669"/>
    <property type="project" value="TreeGrafter"/>
</dbReference>
<organism evidence="5 6">
    <name type="scientific">Cannabis sativa</name>
    <name type="common">Hemp</name>
    <name type="synonym">Marijuana</name>
    <dbReference type="NCBI Taxonomy" id="3483"/>
    <lineage>
        <taxon>Eukaryota</taxon>
        <taxon>Viridiplantae</taxon>
        <taxon>Streptophyta</taxon>
        <taxon>Embryophyta</taxon>
        <taxon>Tracheophyta</taxon>
        <taxon>Spermatophyta</taxon>
        <taxon>Magnoliopsida</taxon>
        <taxon>eudicotyledons</taxon>
        <taxon>Gunneridae</taxon>
        <taxon>Pentapetalae</taxon>
        <taxon>rosids</taxon>
        <taxon>fabids</taxon>
        <taxon>Rosales</taxon>
        <taxon>Cannabaceae</taxon>
        <taxon>Cannabis</taxon>
    </lineage>
</organism>
<dbReference type="AlphaFoldDB" id="A0A7J6H2B5"/>
<comment type="caution">
    <text evidence="5">The sequence shown here is derived from an EMBL/GenBank/DDBJ whole genome shotgun (WGS) entry which is preliminary data.</text>
</comment>
<protein>
    <recommendedName>
        <fullName evidence="7">Nucleolar complex protein 2 homolog</fullName>
    </recommendedName>
</protein>
<evidence type="ECO:0000256" key="2">
    <source>
        <dbReference type="ARBA" id="ARBA00005907"/>
    </source>
</evidence>
<dbReference type="Pfam" id="PF03715">
    <property type="entry name" value="Noc2"/>
    <property type="match status" value="1"/>
</dbReference>
<evidence type="ECO:0000256" key="4">
    <source>
        <dbReference type="SAM" id="MobiDB-lite"/>
    </source>
</evidence>
<evidence type="ECO:0000256" key="1">
    <source>
        <dbReference type="ARBA" id="ARBA00004123"/>
    </source>
</evidence>
<dbReference type="GO" id="GO:0042273">
    <property type="term" value="P:ribosomal large subunit biogenesis"/>
    <property type="evidence" value="ECO:0007669"/>
    <property type="project" value="TreeGrafter"/>
</dbReference>
<evidence type="ECO:0000313" key="5">
    <source>
        <dbReference type="EMBL" id="KAF4389151.1"/>
    </source>
</evidence>
<dbReference type="InterPro" id="IPR005343">
    <property type="entry name" value="Noc2"/>
</dbReference>
<feature type="compositionally biased region" description="Basic residues" evidence="4">
    <location>
        <begin position="20"/>
        <end position="38"/>
    </location>
</feature>
<reference evidence="5 6" key="1">
    <citation type="journal article" date="2020" name="bioRxiv">
        <title>Sequence and annotation of 42 cannabis genomes reveals extensive copy number variation in cannabinoid synthesis and pathogen resistance genes.</title>
        <authorList>
            <person name="Mckernan K.J."/>
            <person name="Helbert Y."/>
            <person name="Kane L.T."/>
            <person name="Ebling H."/>
            <person name="Zhang L."/>
            <person name="Liu B."/>
            <person name="Eaton Z."/>
            <person name="Mclaughlin S."/>
            <person name="Kingan S."/>
            <person name="Baybayan P."/>
            <person name="Concepcion G."/>
            <person name="Jordan M."/>
            <person name="Riva A."/>
            <person name="Barbazuk W."/>
            <person name="Harkins T."/>
        </authorList>
    </citation>
    <scope>NUCLEOTIDE SEQUENCE [LARGE SCALE GENOMIC DNA]</scope>
    <source>
        <strain evidence="6">cv. Jamaican Lion 4</strain>
        <tissue evidence="5">Leaf</tissue>
    </source>
</reference>
<name>A0A7J6H2B5_CANSA</name>
<sequence>MGKLGKKARKFAKKNLQSVLKRKRKTNSMFKKRSSKRRDKNDIEEEEEEDTKVMPNVRRSKCKDIETFSLDAVFSDDDSNAIGNESDSDGYLSEDSSLYVAQSDVANHLEDNSGGSAFSSQNKEISLELVKEKKQLEKLKKKDPAFSKFLQSYDKKLESFRNKDAYADEDEMSIDETESVDGESVDKNKSLFLSSSDVDSWCQLVTEQQNLAALTSLLNGYRTACHYRAQSSGVIIAGSRHRFQSSETFCKILIFTLNEADNNFRKLLGLSKSTIKKEKLSELKSSSKWNAFKPLIKSYLRSSLYLLNQVTETEILTFSLARLRASMAFFVAFPSLLRRLVKIAVHFWATDGGVVSSHAFLIIQDLASVYASNWFDTCFVKTYKSFIGNCQFVEPDQLKHIQFLRNSFVELCSVDVQKSTRKAMVSIQQLAKMLQQAIQTKKKEAVKNLCSWQYISCIDVWVMFISANVRDYDLQPLLYMIVQIINGVTVLFSGPRYLPLRVKCIQWLNHLSSSSGVFIPVASLVLDVLEYKIGEGGKHGKAISLSNGIKLPKQILKSRNFQEQCILSAVELLSAHFSQWSYHVSFPDLATMPLIRLRKFHETTTVESFKRVVKRFIDQVEQNIEFVQKKRDEVAFSPKDQQSVELFLQLAKQSGSTPFSQYYKSIMEKAVARNLALNEKLPGAEKLHKKIKKLSNNVKNVNGGQPERISGSD</sequence>
<keyword evidence="3" id="KW-0539">Nucleus</keyword>
<dbReference type="GO" id="GO:0005654">
    <property type="term" value="C:nucleoplasm"/>
    <property type="evidence" value="ECO:0007669"/>
    <property type="project" value="TreeGrafter"/>
</dbReference>
<gene>
    <name evidence="5" type="ORF">F8388_026880</name>
</gene>
<dbReference type="EMBL" id="JAATIP010000032">
    <property type="protein sequence ID" value="KAF4389151.1"/>
    <property type="molecule type" value="Genomic_DNA"/>
</dbReference>
<accession>A0A7J6H2B5</accession>
<dbReference type="PANTHER" id="PTHR12687:SF8">
    <property type="entry name" value="PROTEIN REBELOTE"/>
    <property type="match status" value="1"/>
</dbReference>
<comment type="subcellular location">
    <subcellularLocation>
        <location evidence="1">Nucleus</location>
    </subcellularLocation>
</comment>
<evidence type="ECO:0000313" key="6">
    <source>
        <dbReference type="Proteomes" id="UP000525078"/>
    </source>
</evidence>
<dbReference type="Proteomes" id="UP000525078">
    <property type="component" value="Unassembled WGS sequence"/>
</dbReference>
<dbReference type="GO" id="GO:0005730">
    <property type="term" value="C:nucleolus"/>
    <property type="evidence" value="ECO:0007669"/>
    <property type="project" value="TreeGrafter"/>
</dbReference>
<feature type="compositionally biased region" description="Basic residues" evidence="4">
    <location>
        <begin position="1"/>
        <end position="13"/>
    </location>
</feature>
<evidence type="ECO:0000256" key="3">
    <source>
        <dbReference type="ARBA" id="ARBA00023242"/>
    </source>
</evidence>